<evidence type="ECO:0000256" key="1">
    <source>
        <dbReference type="ARBA" id="ARBA00022737"/>
    </source>
</evidence>
<reference evidence="4 5" key="1">
    <citation type="submission" date="2024-02" db="EMBL/GenBank/DDBJ databases">
        <title>Discinaceae phylogenomics.</title>
        <authorList>
            <person name="Dirks A.C."/>
            <person name="James T.Y."/>
        </authorList>
    </citation>
    <scope>NUCLEOTIDE SEQUENCE [LARGE SCALE GENOMIC DNA]</scope>
    <source>
        <strain evidence="4 5">ACD0624</strain>
    </source>
</reference>
<dbReference type="InterPro" id="IPR036770">
    <property type="entry name" value="Ankyrin_rpt-contain_sf"/>
</dbReference>
<keyword evidence="2 3" id="KW-0040">ANK repeat</keyword>
<sequence>MSFGFGVGDFAGAAQLAWNLYRYCYKVARDAPEEFKHLLGEITILSQSIRLLEEEAANPNSTMVRAGEDRVRMVKEMMVRVEVTLEELKKHAEKYEKLGDGTLPRRMKIWAKFKWATDASDLDSLRNKLVYHNGVISLLLNSFGNSSLQRIESSNLKLERSLSEIGTMIEKFGTDTSPHAPPTISAGGASGMAFISTIFMMNAEIGQRRWASIGVDEWIQAGKWWLMKAQMDLSTGFAASTGTAQQAYIDLIKSSWILIDVIARHPQLNLLDSGVRHEVELLANTIKNELGNVETLGIPKPSPAELQTCDLDIWVSQAKGPTLIPTLTDGNHPWVSPDEELLFQRFGLFHAHGHATPAPCIVLLLVHKTDKTARLVVGNQNWTIQRQFFAGKATAIPTNNDVQFGESKVSLSTALDATHLSTLWCAIEEYLFWYKGDTQDLVLLHCLTSLASLKNNNRALFQRLLEDEPEIHPDAGSPRAELCGRLWLSLVNLAPRVWRRREFLGLDISPDNLGVRLLPWAWRERNETVMKLLLEVFDSAHTDILSAIDFHLPDRGLKHITLSEQGSSILHEAVMRGDTIFVGRLLKAGVAYDEHDLDNAVKAGHDTIVDLLVQAGADVNQGDTLNTAIAGGHLKILDSLLQAGADVNDGHILTNAIRKGDITIVDCLLKAGVPVEGLETAVHLGHEEIVEKLLQFGAKDDEYGSSLFTAVTEGHGAIVDQLLRAGFNKHGGFLLRKAVFNNDGFTIEKLLQAGLNENKGYALLAAVQMGRGDIVDVLVRAGADPGDYDTLTEAVTEGHTRILNTLLQAHTTSRTKYSALRKAVELGHKAYIDCLLQAGAKDDDGLILVQAVELGQEATVDKLLKSGSDINAHHALGTALSRGHKVIANKLLQAGANPNGPDISSTALAMAMDLKDEEMVVRLLNAGAYFSHDLSSSNLTTIAEKAKSWDLDFADRVLKELSEARSKDS</sequence>
<evidence type="ECO:0000313" key="4">
    <source>
        <dbReference type="EMBL" id="KAL0634521.1"/>
    </source>
</evidence>
<proteinExistence type="predicted"/>
<feature type="repeat" description="ANK" evidence="3">
    <location>
        <begin position="592"/>
        <end position="624"/>
    </location>
</feature>
<feature type="repeat" description="ANK" evidence="3">
    <location>
        <begin position="565"/>
        <end position="597"/>
    </location>
</feature>
<dbReference type="InterPro" id="IPR002110">
    <property type="entry name" value="Ankyrin_rpt"/>
</dbReference>
<gene>
    <name evidence="4" type="ORF">Q9L58_006539</name>
</gene>
<protein>
    <submittedName>
        <fullName evidence="4">Uncharacterized protein</fullName>
    </submittedName>
</protein>
<dbReference type="Pfam" id="PF12796">
    <property type="entry name" value="Ank_2"/>
    <property type="match status" value="1"/>
</dbReference>
<dbReference type="PANTHER" id="PTHR24198">
    <property type="entry name" value="ANKYRIN REPEAT AND PROTEIN KINASE DOMAIN-CONTAINING PROTEIN"/>
    <property type="match status" value="1"/>
</dbReference>
<keyword evidence="5" id="KW-1185">Reference proteome</keyword>
<dbReference type="PANTHER" id="PTHR24198:SF165">
    <property type="entry name" value="ANKYRIN REPEAT-CONTAINING PROTEIN-RELATED"/>
    <property type="match status" value="1"/>
</dbReference>
<name>A0ABR3GEX8_9PEZI</name>
<keyword evidence="1" id="KW-0677">Repeat</keyword>
<dbReference type="Proteomes" id="UP001447188">
    <property type="component" value="Unassembled WGS sequence"/>
</dbReference>
<evidence type="ECO:0000313" key="5">
    <source>
        <dbReference type="Proteomes" id="UP001447188"/>
    </source>
</evidence>
<evidence type="ECO:0000256" key="3">
    <source>
        <dbReference type="PROSITE-ProRule" id="PRU00023"/>
    </source>
</evidence>
<dbReference type="Gene3D" id="1.25.40.20">
    <property type="entry name" value="Ankyrin repeat-containing domain"/>
    <property type="match status" value="3"/>
</dbReference>
<organism evidence="4 5">
    <name type="scientific">Discina gigas</name>
    <dbReference type="NCBI Taxonomy" id="1032678"/>
    <lineage>
        <taxon>Eukaryota</taxon>
        <taxon>Fungi</taxon>
        <taxon>Dikarya</taxon>
        <taxon>Ascomycota</taxon>
        <taxon>Pezizomycotina</taxon>
        <taxon>Pezizomycetes</taxon>
        <taxon>Pezizales</taxon>
        <taxon>Discinaceae</taxon>
        <taxon>Discina</taxon>
    </lineage>
</organism>
<comment type="caution">
    <text evidence="4">The sequence shown here is derived from an EMBL/GenBank/DDBJ whole genome shotgun (WGS) entry which is preliminary data.</text>
</comment>
<dbReference type="EMBL" id="JBBBZM010000092">
    <property type="protein sequence ID" value="KAL0634521.1"/>
    <property type="molecule type" value="Genomic_DNA"/>
</dbReference>
<dbReference type="SUPFAM" id="SSF48403">
    <property type="entry name" value="Ankyrin repeat"/>
    <property type="match status" value="2"/>
</dbReference>
<dbReference type="SMART" id="SM00248">
    <property type="entry name" value="ANK"/>
    <property type="match status" value="8"/>
</dbReference>
<accession>A0ABR3GEX8</accession>
<dbReference type="PROSITE" id="PS50088">
    <property type="entry name" value="ANK_REPEAT"/>
    <property type="match status" value="2"/>
</dbReference>
<evidence type="ECO:0000256" key="2">
    <source>
        <dbReference type="ARBA" id="ARBA00023043"/>
    </source>
</evidence>